<evidence type="ECO:0000313" key="10">
    <source>
        <dbReference type="EMBL" id="MCD2424333.1"/>
    </source>
</evidence>
<evidence type="ECO:0000313" key="11">
    <source>
        <dbReference type="Proteomes" id="UP001199816"/>
    </source>
</evidence>
<dbReference type="SUPFAM" id="SSF55874">
    <property type="entry name" value="ATPase domain of HSP90 chaperone/DNA topoisomerase II/histidine kinase"/>
    <property type="match status" value="1"/>
</dbReference>
<dbReference type="Gene3D" id="3.30.565.10">
    <property type="entry name" value="Histidine kinase-like ATPase, C-terminal domain"/>
    <property type="match status" value="1"/>
</dbReference>
<proteinExistence type="predicted"/>
<dbReference type="Gene3D" id="1.10.287.130">
    <property type="match status" value="1"/>
</dbReference>
<dbReference type="GO" id="GO:0005524">
    <property type="term" value="F:ATP binding"/>
    <property type="evidence" value="ECO:0007669"/>
    <property type="project" value="UniProtKB-KW"/>
</dbReference>
<protein>
    <recommendedName>
        <fullName evidence="2">histidine kinase</fullName>
        <ecNumber evidence="2">2.7.13.3</ecNumber>
    </recommendedName>
</protein>
<dbReference type="RefSeq" id="WP_223709489.1">
    <property type="nucleotide sequence ID" value="NZ_JAJNEC010000005.1"/>
</dbReference>
<dbReference type="InterPro" id="IPR003661">
    <property type="entry name" value="HisK_dim/P_dom"/>
</dbReference>
<dbReference type="SMART" id="SM00387">
    <property type="entry name" value="HATPase_c"/>
    <property type="match status" value="1"/>
</dbReference>
<keyword evidence="4" id="KW-0808">Transferase</keyword>
<evidence type="ECO:0000259" key="9">
    <source>
        <dbReference type="PROSITE" id="PS50109"/>
    </source>
</evidence>
<evidence type="ECO:0000256" key="6">
    <source>
        <dbReference type="ARBA" id="ARBA00022777"/>
    </source>
</evidence>
<keyword evidence="3" id="KW-0597">Phosphoprotein</keyword>
<evidence type="ECO:0000256" key="7">
    <source>
        <dbReference type="ARBA" id="ARBA00022840"/>
    </source>
</evidence>
<reference evidence="10 11" key="1">
    <citation type="submission" date="2021-11" db="EMBL/GenBank/DDBJ databases">
        <title>Genomic of Niabella pedocola.</title>
        <authorList>
            <person name="Wu T."/>
        </authorList>
    </citation>
    <scope>NUCLEOTIDE SEQUENCE [LARGE SCALE GENOMIC DNA]</scope>
    <source>
        <strain evidence="10 11">JCM 31011</strain>
    </source>
</reference>
<dbReference type="InterPro" id="IPR005467">
    <property type="entry name" value="His_kinase_dom"/>
</dbReference>
<dbReference type="Pfam" id="PF02518">
    <property type="entry name" value="HATPase_c"/>
    <property type="match status" value="1"/>
</dbReference>
<dbReference type="InterPro" id="IPR004358">
    <property type="entry name" value="Sig_transdc_His_kin-like_C"/>
</dbReference>
<dbReference type="Proteomes" id="UP001199816">
    <property type="component" value="Unassembled WGS sequence"/>
</dbReference>
<evidence type="ECO:0000256" key="4">
    <source>
        <dbReference type="ARBA" id="ARBA00022679"/>
    </source>
</evidence>
<dbReference type="InterPro" id="IPR003594">
    <property type="entry name" value="HATPase_dom"/>
</dbReference>
<dbReference type="PROSITE" id="PS50109">
    <property type="entry name" value="HIS_KIN"/>
    <property type="match status" value="1"/>
</dbReference>
<dbReference type="Pfam" id="PF00512">
    <property type="entry name" value="HisKA"/>
    <property type="match status" value="1"/>
</dbReference>
<dbReference type="CDD" id="cd00082">
    <property type="entry name" value="HisKA"/>
    <property type="match status" value="1"/>
</dbReference>
<dbReference type="EC" id="2.7.13.3" evidence="2"/>
<dbReference type="InterPro" id="IPR036097">
    <property type="entry name" value="HisK_dim/P_sf"/>
</dbReference>
<comment type="caution">
    <text evidence="10">The sequence shown here is derived from an EMBL/GenBank/DDBJ whole genome shotgun (WGS) entry which is preliminary data.</text>
</comment>
<dbReference type="EMBL" id="JAJNEC010000005">
    <property type="protein sequence ID" value="MCD2424333.1"/>
    <property type="molecule type" value="Genomic_DNA"/>
</dbReference>
<keyword evidence="11" id="KW-1185">Reference proteome</keyword>
<dbReference type="PANTHER" id="PTHR43065">
    <property type="entry name" value="SENSOR HISTIDINE KINASE"/>
    <property type="match status" value="1"/>
</dbReference>
<evidence type="ECO:0000256" key="8">
    <source>
        <dbReference type="ARBA" id="ARBA00023012"/>
    </source>
</evidence>
<keyword evidence="8" id="KW-0902">Two-component regulatory system</keyword>
<name>A0ABS8PTE2_9BACT</name>
<sequence length="240" mass="26882">MKSAIEDNASTALGEQTIPKRFISVLAHEIRNPLTNINLSLHILKSGISDDRLIPFLNIIDRSSERIDGLLKNLLNFRDTDEPTEQYNAVYKLLDEALALTADRILLKQIKVNKNYDKQRCAIILNRSQMCLAITNIIINAIDAMPTDNGKLSLLTKTIDEGYIIQIEDNGCGISKDDLKNIFSPFFTKRPGGLGLGLAVAYDILISNHVKVKVESELLKGTRFILLFKKPFFIVPEIAD</sequence>
<evidence type="ECO:0000256" key="1">
    <source>
        <dbReference type="ARBA" id="ARBA00000085"/>
    </source>
</evidence>
<dbReference type="PANTHER" id="PTHR43065:SF46">
    <property type="entry name" value="C4-DICARBOXYLATE TRANSPORT SENSOR PROTEIN DCTB"/>
    <property type="match status" value="1"/>
</dbReference>
<dbReference type="SUPFAM" id="SSF47384">
    <property type="entry name" value="Homodimeric domain of signal transducing histidine kinase"/>
    <property type="match status" value="1"/>
</dbReference>
<evidence type="ECO:0000256" key="5">
    <source>
        <dbReference type="ARBA" id="ARBA00022741"/>
    </source>
</evidence>
<gene>
    <name evidence="10" type="ORF">LQ567_16255</name>
</gene>
<comment type="catalytic activity">
    <reaction evidence="1">
        <text>ATP + protein L-histidine = ADP + protein N-phospho-L-histidine.</text>
        <dbReference type="EC" id="2.7.13.3"/>
    </reaction>
</comment>
<dbReference type="PRINTS" id="PR00344">
    <property type="entry name" value="BCTRLSENSOR"/>
</dbReference>
<feature type="domain" description="Histidine kinase" evidence="9">
    <location>
        <begin position="25"/>
        <end position="232"/>
    </location>
</feature>
<evidence type="ECO:0000256" key="3">
    <source>
        <dbReference type="ARBA" id="ARBA00022553"/>
    </source>
</evidence>
<keyword evidence="5" id="KW-0547">Nucleotide-binding</keyword>
<dbReference type="InterPro" id="IPR036890">
    <property type="entry name" value="HATPase_C_sf"/>
</dbReference>
<evidence type="ECO:0000256" key="2">
    <source>
        <dbReference type="ARBA" id="ARBA00012438"/>
    </source>
</evidence>
<keyword evidence="7 10" id="KW-0067">ATP-binding</keyword>
<keyword evidence="6" id="KW-0418">Kinase</keyword>
<accession>A0ABS8PTE2</accession>
<dbReference type="SMART" id="SM00388">
    <property type="entry name" value="HisKA"/>
    <property type="match status" value="1"/>
</dbReference>
<organism evidence="10 11">
    <name type="scientific">Niabella pedocola</name>
    <dbReference type="NCBI Taxonomy" id="1752077"/>
    <lineage>
        <taxon>Bacteria</taxon>
        <taxon>Pseudomonadati</taxon>
        <taxon>Bacteroidota</taxon>
        <taxon>Chitinophagia</taxon>
        <taxon>Chitinophagales</taxon>
        <taxon>Chitinophagaceae</taxon>
        <taxon>Niabella</taxon>
    </lineage>
</organism>